<dbReference type="PROSITE" id="PS51700">
    <property type="entry name" value="SEPARIN"/>
    <property type="match status" value="1"/>
</dbReference>
<dbReference type="EMBL" id="JAHRIP010075946">
    <property type="protein sequence ID" value="MEQ2310689.1"/>
    <property type="molecule type" value="Genomic_DNA"/>
</dbReference>
<keyword evidence="4" id="KW-0808">Transferase</keyword>
<gene>
    <name evidence="12" type="ORF">AMECASPLE_011685</name>
</gene>
<keyword evidence="9" id="KW-0460">Magnesium</keyword>
<dbReference type="Gene3D" id="1.25.40.10">
    <property type="entry name" value="Tetratricopeptide repeat domain"/>
    <property type="match status" value="1"/>
</dbReference>
<sequence length="2463" mass="275037">AFLGGLEMVEAREKYEELCIPLVVVPATVSNNVPGSDFSIGADTALNTITMTCDRIKQSAAGTKRRVFIVETMGGYCGYLATMAGLASGADAAYIYEEPFNIHDLELNVDHLVEKMKTTVKRGLILRNEKCNANYTTDFIFNLYSEEGKGVFDCRKNVLGHMQQGGTPSPFDRNFGTKMGIKSVLWLTDKLKECYRHGRIFANSKETACVLGMRKRALVFQPLAELKAESDIEHRIPKVQWWLRLRPILKILAKYKINLDTSEKAAMEHVIKKRGLVPQESRADMKCLKVDEYIKRTASVEETKLLYQEFEKYANSKPGPGQVRLLCDRIIRACNNQLGFGSCHSDHINELVKLVELAIHAYYRSAELVPQSAPLYMEKILFHIVKNLCSLEAHTLCSGVAGLLYSKLSAQQQAGEDYIVLVRSCFSVFWNGLSLAKERKTLNPQEKLRWQIQILCFSLLMDSEIAIPAFFKTSVYMQDAITSFESCRDALTTEDSLFLLQEIRTLFNRTFADSQTREEEEEKQCIETSRFYLLSEMMMPAVKSVCKAGHHSLALTFLDEMEKRILNCVGFQRIPLILAKWGVKIHSAMKADKESSQALTECARTLRSLPAKLGYREGHAVLEGCNLVVWAVETGHTKELSGPELLALFSFLEEHQERVLEMLKKDSTCQAEADRLRKFLCCNIYHSFGFAHDSMMASQLEDCDTLERVLLYCQATAGLLMVELRKLSSENLLNKSVIIVSNLACCMFNQRLYEQAFTLVEIICRDLCKNITSSLSADRVNRIFMLAVQSSRRAGKLERALDWIILWLKALGDKMVIQMAEPVSLWVKTKADGARNDDEDIRLKTLRDGFGSDVPEEKVMLCLLDEELRAYKESTRDMAQERYNTLCDLLDICHEESSYTHLRAVYLCEMAQVVCFQDFSEQTDCTAVDFTHEALRLLEEQPETSGNADGLKDDKAQALLWLYICTLEKNLQEAIESDKKRRELREKTHCVTNPIGNNDFDYEDEQKTQDRTLVYEGLHFNLSAANELCKPLEKALNIWTDLFKNRAVPTVRNSKQTCSSISVAAALFRLIGKPLKALEAYHLGIKFCRELADARGCAAALCQSASILLDLGSPDLALAKIEEAEKVLSSDTKDDGPSSLFMLVVLLKAQYLYSIGQVSLGVPYLCQVLKEVNDHRHSKAWYLLRARALQACSSYLNSDVIQLPQAQRSLITQHGIGSPDSALYEGLKLLCSLLVTLVGKGLYGNTTNNAEVHFVHQGDNLVLKWQLLSELLSCSAKLVVVRSTSGAINDARLQCLEALKLAIKLQALNQCVELLVIKAELELMQGETEESRTDLTFVRTLLEHGAVLSDQVKRADVKIKPRKGRPAQRPQSPVPFTENDLKDILSTRWSAKEVVMNDVACSPPLKSPPLRWLSCLTHEADCQLSCCSEPCLGRASARWALTQADLALHLDPNDLSVTSKLHWAALVRCKNVTVRLREKLAELLPPYDPAKGISKPSLMQDVVGRVYLSMAQTELQIKANKVCGLWKVLEAGLAFLDSTTSPALRPVKAHLMATKAIASLKILAAKQGCRPEELFSKCWTWNAPKEQKDIKSEQKSSPFSILKTLKPSIKNPDAAEQKQESKRAKAVKPKIQVTRSSAKGKGLVPMTPVIAKSKSSAGVFDFNTAVPTLACTPVQKVKCPPLGQKSLKPAAKLQFQVYEEVSPVQDKVQLVPAAPKRTKKLRFKVECSDESDSESAPQAQLKVPADVPKKRTSRRAVADPKTSADPPAEKTAPKRQTKTKRSVVAPRSTSSEEDEPLLLKPASSRRGRSRKRLSKTKESPDEPDTMRTIVEETNGVLDVSIEQLRTSDAEEDNNSAGSKDNIDFEVLRRDMCSGLEKDGLFEKWHTDHPTEDLLTNISNTDSRPDNLSLEDVQSLLHSALLTLQHFPCPTIYPNLCTLLALTTGQSDPISTAMLQAQSLGVTSRHRTIRHFNCSRQKLKKASSDLAEKMDALTLNESSGAMSSTSTQQRLVSEMEEIFSFPTADLCSFPQNPCQEFIQQIQQLPPGVTVCLMSVLAVKPGEMGDSIMLSRLEKDLSPITLHISTSRQELNIGWLVQEMDSILAEQKVVSCVAEKAKWWEARRALDCQVHQLLKAMERLLGCWKSLLLPLSLDPELSMQAKELCKALSKRGVTVSEEMLKVVLSASQSLSEKDLKGFGSGLSPNWDMACDHLFRAAVSQLSERNETRGHVVLILDKYLQRLPWENISVLKSRSVSRMPSLHSLLGLSFQKEVDSQSILKHGVDPRKVFYVLDPDDNLPNAQDRFKEWFCSNPDWQGVCGVPPDSKQLEEAVASKDLYIYVGHGAGARFLDSQAVLKQQMRAASLLLGCSSAALAVRSNQEGQGIILNYLISGCPFILGNLWDVTDRDIDRFTKVLLESWLAAGSGASLMEFIDSSRQATRLKYLVGAAPIIYGLPINLKGGLRQ</sequence>
<evidence type="ECO:0000259" key="11">
    <source>
        <dbReference type="PROSITE" id="PS51700"/>
    </source>
</evidence>
<evidence type="ECO:0000256" key="3">
    <source>
        <dbReference type="ARBA" id="ARBA00012489"/>
    </source>
</evidence>
<dbReference type="Gene3D" id="3.40.50.460">
    <property type="entry name" value="Phosphofructokinase domain"/>
    <property type="match status" value="1"/>
</dbReference>
<dbReference type="InterPro" id="IPR022953">
    <property type="entry name" value="ATP_PFK"/>
</dbReference>
<keyword evidence="5" id="KW-0479">Metal-binding</keyword>
<keyword evidence="13" id="KW-1185">Reference proteome</keyword>
<evidence type="ECO:0000256" key="2">
    <source>
        <dbReference type="ARBA" id="ARBA00001946"/>
    </source>
</evidence>
<accession>A0ABV0ZWR1</accession>
<feature type="region of interest" description="Disordered" evidence="10">
    <location>
        <begin position="1728"/>
        <end position="1831"/>
    </location>
</feature>
<dbReference type="EC" id="3.4.22.49" evidence="3"/>
<dbReference type="Gene3D" id="3.40.50.450">
    <property type="match status" value="1"/>
</dbReference>
<evidence type="ECO:0000256" key="4">
    <source>
        <dbReference type="ARBA" id="ARBA00022679"/>
    </source>
</evidence>
<comment type="catalytic activity">
    <reaction evidence="1">
        <text>All bonds known to be hydrolyzed by this endopeptidase have arginine in P1 and an acidic residue in P4. P6 is often occupied by an acidic residue or by a hydroxy-amino-acid residue, the phosphorylation of which enhances cleavage.</text>
        <dbReference type="EC" id="3.4.22.49"/>
    </reaction>
</comment>
<evidence type="ECO:0000256" key="10">
    <source>
        <dbReference type="SAM" id="MobiDB-lite"/>
    </source>
</evidence>
<dbReference type="PANTHER" id="PTHR12792:SF0">
    <property type="entry name" value="SEPARIN"/>
    <property type="match status" value="1"/>
</dbReference>
<evidence type="ECO:0000256" key="8">
    <source>
        <dbReference type="ARBA" id="ARBA00022829"/>
    </source>
</evidence>
<dbReference type="Pfam" id="PF03568">
    <property type="entry name" value="Separin_C"/>
    <property type="match status" value="1"/>
</dbReference>
<keyword evidence="8" id="KW-0159">Chromosome partition</keyword>
<comment type="cofactor">
    <cofactor evidence="2">
        <name>Mg(2+)</name>
        <dbReference type="ChEBI" id="CHEBI:18420"/>
    </cofactor>
</comment>
<keyword evidence="6" id="KW-0418">Kinase</keyword>
<dbReference type="Proteomes" id="UP001469553">
    <property type="component" value="Unassembled WGS sequence"/>
</dbReference>
<dbReference type="InterPro" id="IPR030397">
    <property type="entry name" value="SEPARIN_core_dom"/>
</dbReference>
<reference evidence="12 13" key="1">
    <citation type="submission" date="2021-06" db="EMBL/GenBank/DDBJ databases">
        <authorList>
            <person name="Palmer J.M."/>
        </authorList>
    </citation>
    <scope>NUCLEOTIDE SEQUENCE [LARGE SCALE GENOMIC DNA]</scope>
    <source>
        <strain evidence="12 13">AS_MEX2019</strain>
        <tissue evidence="12">Muscle</tissue>
    </source>
</reference>
<feature type="compositionally biased region" description="Basic residues" evidence="10">
    <location>
        <begin position="1803"/>
        <end position="1814"/>
    </location>
</feature>
<evidence type="ECO:0000256" key="7">
    <source>
        <dbReference type="ARBA" id="ARBA00022801"/>
    </source>
</evidence>
<dbReference type="InterPro" id="IPR011990">
    <property type="entry name" value="TPR-like_helical_dom_sf"/>
</dbReference>
<keyword evidence="7" id="KW-0378">Hydrolase</keyword>
<evidence type="ECO:0000313" key="12">
    <source>
        <dbReference type="EMBL" id="MEQ2310689.1"/>
    </source>
</evidence>
<dbReference type="PANTHER" id="PTHR12792">
    <property type="entry name" value="EXTRA SPINDLE POLES 1-RELATED"/>
    <property type="match status" value="1"/>
</dbReference>
<dbReference type="Pfam" id="PF00365">
    <property type="entry name" value="PFK"/>
    <property type="match status" value="1"/>
</dbReference>
<organism evidence="12 13">
    <name type="scientific">Ameca splendens</name>
    <dbReference type="NCBI Taxonomy" id="208324"/>
    <lineage>
        <taxon>Eukaryota</taxon>
        <taxon>Metazoa</taxon>
        <taxon>Chordata</taxon>
        <taxon>Craniata</taxon>
        <taxon>Vertebrata</taxon>
        <taxon>Euteleostomi</taxon>
        <taxon>Actinopterygii</taxon>
        <taxon>Neopterygii</taxon>
        <taxon>Teleostei</taxon>
        <taxon>Neoteleostei</taxon>
        <taxon>Acanthomorphata</taxon>
        <taxon>Ovalentaria</taxon>
        <taxon>Atherinomorphae</taxon>
        <taxon>Cyprinodontiformes</taxon>
        <taxon>Goodeidae</taxon>
        <taxon>Ameca</taxon>
    </lineage>
</organism>
<dbReference type="InterPro" id="IPR035966">
    <property type="entry name" value="PKF_sf"/>
</dbReference>
<evidence type="ECO:0000256" key="1">
    <source>
        <dbReference type="ARBA" id="ARBA00000451"/>
    </source>
</evidence>
<feature type="non-terminal residue" evidence="12">
    <location>
        <position position="1"/>
    </location>
</feature>
<dbReference type="PROSITE" id="PS00433">
    <property type="entry name" value="PHOSPHOFRUCTOKINASE"/>
    <property type="match status" value="1"/>
</dbReference>
<evidence type="ECO:0000256" key="5">
    <source>
        <dbReference type="ARBA" id="ARBA00022723"/>
    </source>
</evidence>
<dbReference type="InterPro" id="IPR005314">
    <property type="entry name" value="Peptidase_C50"/>
</dbReference>
<comment type="caution">
    <text evidence="12">The sequence shown here is derived from an EMBL/GenBank/DDBJ whole genome shotgun (WGS) entry which is preliminary data.</text>
</comment>
<evidence type="ECO:0000256" key="9">
    <source>
        <dbReference type="ARBA" id="ARBA00022842"/>
    </source>
</evidence>
<evidence type="ECO:0000256" key="6">
    <source>
        <dbReference type="ARBA" id="ARBA00022777"/>
    </source>
</evidence>
<dbReference type="SUPFAM" id="SSF53784">
    <property type="entry name" value="Phosphofructokinase"/>
    <property type="match status" value="1"/>
</dbReference>
<dbReference type="PRINTS" id="PR00476">
    <property type="entry name" value="PHFRCTKINASE"/>
</dbReference>
<proteinExistence type="predicted"/>
<evidence type="ECO:0000313" key="13">
    <source>
        <dbReference type="Proteomes" id="UP001469553"/>
    </source>
</evidence>
<name>A0ABV0ZWR1_9TELE</name>
<dbReference type="InterPro" id="IPR000023">
    <property type="entry name" value="Phosphofructokinase_dom"/>
</dbReference>
<dbReference type="SUPFAM" id="SSF48452">
    <property type="entry name" value="TPR-like"/>
    <property type="match status" value="1"/>
</dbReference>
<feature type="domain" description="Peptidase C50" evidence="11">
    <location>
        <begin position="2283"/>
        <end position="2378"/>
    </location>
</feature>
<protein>
    <recommendedName>
        <fullName evidence="3">separase</fullName>
        <ecNumber evidence="3">3.4.22.49</ecNumber>
    </recommendedName>
</protein>
<dbReference type="InterPro" id="IPR015912">
    <property type="entry name" value="Phosphofructokinase_CS"/>
</dbReference>